<comment type="caution">
    <text evidence="1">The sequence shown here is derived from an EMBL/GenBank/DDBJ whole genome shotgun (WGS) entry which is preliminary data.</text>
</comment>
<evidence type="ECO:0000313" key="1">
    <source>
        <dbReference type="EMBL" id="KAK3080398.1"/>
    </source>
</evidence>
<sequence length="518" mass="57973">AYPDGTHINTLIARTFERENLTDIICGETERGVVKEGTGCGAWGHIQQSAVVDAAPEILMFQFQRAFADEDYKLQRRETRIEYDLTLDLSQFQKPRYRSSSALRYRLTTVIMHSGDGTEGHYVAYNVQPDGTVTCANDDKITEGIINHLLGREVPVRRMFKQAWLPFLLTYVRCHPSPKTGAPRAAVALTETEKALIYEGLMNLSVQPGFWGQVCDLVGSIPETPRFTEQTISFDDIDRLPSIVQQGLYNLVQRTHEHVEDERIAKEESLKKDRAIVRGTLPKLATRHSFYTAVAHILNSGTDIRLDIDSNDPSLEDLAYDAIPELIIPQLLELIAAEEAVITVEENRKAEEEQRKADNAELKAALFAVTSNDEAIGIIVSGTHVIVDEDEGLQSVDFDALKPSIIQQLKELIEAAKARIQQEKAAAAHEARINTMINNIDELCSTNLGKKKNGVHPNIQPSLRETVRQRLGLPKSRAGELFERVGFTFTGIDVIAVASENQLDALEKTLQNYRKIYL</sequence>
<feature type="non-terminal residue" evidence="1">
    <location>
        <position position="1"/>
    </location>
</feature>
<proteinExistence type="predicted"/>
<dbReference type="Proteomes" id="UP001186974">
    <property type="component" value="Unassembled WGS sequence"/>
</dbReference>
<dbReference type="EMBL" id="JAWDJW010000589">
    <property type="protein sequence ID" value="KAK3080398.1"/>
    <property type="molecule type" value="Genomic_DNA"/>
</dbReference>
<reference evidence="1" key="1">
    <citation type="submission" date="2024-09" db="EMBL/GenBank/DDBJ databases">
        <title>Black Yeasts Isolated from many extreme environments.</title>
        <authorList>
            <person name="Coleine C."/>
            <person name="Stajich J.E."/>
            <person name="Selbmann L."/>
        </authorList>
    </citation>
    <scope>NUCLEOTIDE SEQUENCE</scope>
    <source>
        <strain evidence="1">CCFEE 5737</strain>
    </source>
</reference>
<evidence type="ECO:0000313" key="2">
    <source>
        <dbReference type="Proteomes" id="UP001186974"/>
    </source>
</evidence>
<accession>A0ACC3DUC2</accession>
<protein>
    <submittedName>
        <fullName evidence="1">Uncharacterized protein</fullName>
    </submittedName>
</protein>
<gene>
    <name evidence="1" type="ORF">LTS18_001811</name>
</gene>
<name>A0ACC3DUC2_9PEZI</name>
<organism evidence="1 2">
    <name type="scientific">Coniosporium uncinatum</name>
    <dbReference type="NCBI Taxonomy" id="93489"/>
    <lineage>
        <taxon>Eukaryota</taxon>
        <taxon>Fungi</taxon>
        <taxon>Dikarya</taxon>
        <taxon>Ascomycota</taxon>
        <taxon>Pezizomycotina</taxon>
        <taxon>Dothideomycetes</taxon>
        <taxon>Dothideomycetes incertae sedis</taxon>
        <taxon>Coniosporium</taxon>
    </lineage>
</organism>
<keyword evidence="2" id="KW-1185">Reference proteome</keyword>